<evidence type="ECO:0008006" key="6">
    <source>
        <dbReference type="Google" id="ProtNLM"/>
    </source>
</evidence>
<dbReference type="OrthoDB" id="206733at2759"/>
<evidence type="ECO:0000256" key="3">
    <source>
        <dbReference type="SAM" id="MobiDB-lite"/>
    </source>
</evidence>
<dbReference type="SUPFAM" id="SSF50985">
    <property type="entry name" value="RCC1/BLIP-II"/>
    <property type="match status" value="2"/>
</dbReference>
<evidence type="ECO:0000256" key="2">
    <source>
        <dbReference type="PROSITE-ProRule" id="PRU00235"/>
    </source>
</evidence>
<accession>A0A8J5X947</accession>
<dbReference type="SUPFAM" id="SSF81383">
    <property type="entry name" value="F-box domain"/>
    <property type="match status" value="1"/>
</dbReference>
<dbReference type="AlphaFoldDB" id="A0A8J5X947"/>
<proteinExistence type="predicted"/>
<evidence type="ECO:0000313" key="4">
    <source>
        <dbReference type="EMBL" id="KAG8458983.1"/>
    </source>
</evidence>
<evidence type="ECO:0000256" key="1">
    <source>
        <dbReference type="ARBA" id="ARBA00022737"/>
    </source>
</evidence>
<organism evidence="4 5">
    <name type="scientific">Diacronema lutheri</name>
    <name type="common">Unicellular marine alga</name>
    <name type="synonym">Monochrysis lutheri</name>
    <dbReference type="NCBI Taxonomy" id="2081491"/>
    <lineage>
        <taxon>Eukaryota</taxon>
        <taxon>Haptista</taxon>
        <taxon>Haptophyta</taxon>
        <taxon>Pavlovophyceae</taxon>
        <taxon>Pavlovales</taxon>
        <taxon>Pavlovaceae</taxon>
        <taxon>Diacronema</taxon>
    </lineage>
</organism>
<reference evidence="4" key="1">
    <citation type="submission" date="2021-05" db="EMBL/GenBank/DDBJ databases">
        <title>The genome of the haptophyte Pavlova lutheri (Diacronema luteri, Pavlovales) - a model for lipid biosynthesis in eukaryotic algae.</title>
        <authorList>
            <person name="Hulatt C.J."/>
            <person name="Posewitz M.C."/>
        </authorList>
    </citation>
    <scope>NUCLEOTIDE SEQUENCE</scope>
    <source>
        <strain evidence="4">NIVA-4/92</strain>
    </source>
</reference>
<feature type="compositionally biased region" description="Low complexity" evidence="3">
    <location>
        <begin position="495"/>
        <end position="511"/>
    </location>
</feature>
<keyword evidence="5" id="KW-1185">Reference proteome</keyword>
<feature type="region of interest" description="Disordered" evidence="3">
    <location>
        <begin position="393"/>
        <end position="418"/>
    </location>
</feature>
<feature type="region of interest" description="Disordered" evidence="3">
    <location>
        <begin position="477"/>
        <end position="511"/>
    </location>
</feature>
<dbReference type="InterPro" id="IPR051210">
    <property type="entry name" value="Ub_ligase/GEF_domain"/>
</dbReference>
<dbReference type="InterPro" id="IPR009091">
    <property type="entry name" value="RCC1/BLIP-II"/>
</dbReference>
<dbReference type="InterPro" id="IPR000408">
    <property type="entry name" value="Reg_chr_condens"/>
</dbReference>
<feature type="compositionally biased region" description="Low complexity" evidence="3">
    <location>
        <begin position="290"/>
        <end position="302"/>
    </location>
</feature>
<dbReference type="InterPro" id="IPR036047">
    <property type="entry name" value="F-box-like_dom_sf"/>
</dbReference>
<protein>
    <recommendedName>
        <fullName evidence="6">F-box domain-containing protein</fullName>
    </recommendedName>
</protein>
<dbReference type="PANTHER" id="PTHR22870:SF408">
    <property type="entry name" value="OS09G0560450 PROTEIN"/>
    <property type="match status" value="1"/>
</dbReference>
<feature type="compositionally biased region" description="Basic and acidic residues" evidence="3">
    <location>
        <begin position="485"/>
        <end position="494"/>
    </location>
</feature>
<keyword evidence="1" id="KW-0677">Repeat</keyword>
<dbReference type="EMBL" id="JAGTXO010000045">
    <property type="protein sequence ID" value="KAG8458983.1"/>
    <property type="molecule type" value="Genomic_DNA"/>
</dbReference>
<comment type="caution">
    <text evidence="4">The sequence shown here is derived from an EMBL/GenBank/DDBJ whole genome shotgun (WGS) entry which is preliminary data.</text>
</comment>
<dbReference type="PANTHER" id="PTHR22870">
    <property type="entry name" value="REGULATOR OF CHROMOSOME CONDENSATION"/>
    <property type="match status" value="1"/>
</dbReference>
<name>A0A8J5X947_DIALT</name>
<feature type="repeat" description="RCC1" evidence="2">
    <location>
        <begin position="55"/>
        <end position="102"/>
    </location>
</feature>
<evidence type="ECO:0000313" key="5">
    <source>
        <dbReference type="Proteomes" id="UP000751190"/>
    </source>
</evidence>
<dbReference type="Gene3D" id="1.20.1280.50">
    <property type="match status" value="1"/>
</dbReference>
<sequence length="814" mass="85119">MDGELPVPSVDWSDVDPNILACVFAKLPFRLMGRVSLVCKLWASVAADPFWKPARVVYAWGEAHVTGLAAWCARPTLLEFSLAQPIVQIACANAATLALTADGGVWQWGVWCVQPSEGALLVHAQPTRVRGLRDIAHVACSSPGYFHSRAHYPFLYHCMAVGKDGSLFAWGNADAGQLVEQPGEAGTIISEEDEAHVTEQLRALNHVSWVRQPMRICQFGSDADRSGGGVDSVAAAPRGAGDVPAGRGVACVGGAREVVVRRRVLRASCGLCVTALLVETEAVLELPDELSASSSSDAASESDGGRSSAPLLTPPEHEDDTGGAAGGAAGLAAQTVAAGAAAGLAAPSEVGSSSHSSGEFDFDGEEEEDEMDDAEMNELIQAELVALGEAEWAEGGDSDGDGDDDVGGDGAQDGDMHVAPHGFQVGIALDEDDDEEEVPWDAGAVIDTFAPLLAAPTPPLACLEAFARRALRKEVRAARRTARAHGTEQGERRMAASAAPTRSMAASAAPTAAATGAGQDALSVSLGATLGRALHFKFAGAAQLVVPTTSRRARAWRALLESNALPDGAALLTPCGRALTLRAGRLVSRRTSVETCGRWCSERAHTLTAWPELCGLPVRELACGAFHCLVLTHAGRVYAFGDQIGKDSSNGSMLGVAPSGRLTRGVHRPQPVRFAQPVVELHASTYCSIAVTASGKVFSWGDSDGGALGHAVRRCHVPTQLPALGALRVMHASCCYTNGAASTADGRVFVWGGQRWEGGISREAQGGMPTEVQWAGVPACYRCESVSLAHRHGFLIFRLTAGEPRSAVPVEAKR</sequence>
<dbReference type="PROSITE" id="PS50012">
    <property type="entry name" value="RCC1_3"/>
    <property type="match status" value="2"/>
</dbReference>
<dbReference type="Gene3D" id="2.130.10.30">
    <property type="entry name" value="Regulator of chromosome condensation 1/beta-lactamase-inhibitor protein II"/>
    <property type="match status" value="2"/>
</dbReference>
<feature type="region of interest" description="Disordered" evidence="3">
    <location>
        <begin position="346"/>
        <end position="373"/>
    </location>
</feature>
<dbReference type="Pfam" id="PF00415">
    <property type="entry name" value="RCC1"/>
    <property type="match status" value="1"/>
</dbReference>
<feature type="compositionally biased region" description="Acidic residues" evidence="3">
    <location>
        <begin position="393"/>
        <end position="407"/>
    </location>
</feature>
<feature type="compositionally biased region" description="Acidic residues" evidence="3">
    <location>
        <begin position="360"/>
        <end position="373"/>
    </location>
</feature>
<feature type="region of interest" description="Disordered" evidence="3">
    <location>
        <begin position="290"/>
        <end position="327"/>
    </location>
</feature>
<dbReference type="Proteomes" id="UP000751190">
    <property type="component" value="Unassembled WGS sequence"/>
</dbReference>
<gene>
    <name evidence="4" type="ORF">KFE25_006528</name>
</gene>
<feature type="repeat" description="RCC1" evidence="2">
    <location>
        <begin position="695"/>
        <end position="745"/>
    </location>
</feature>
<feature type="compositionally biased region" description="Low complexity" evidence="3">
    <location>
        <begin position="346"/>
        <end position="359"/>
    </location>
</feature>